<keyword evidence="5" id="KW-0456">Lyase</keyword>
<feature type="domain" description="3-dehydroquinate synthase N-terminal" evidence="6">
    <location>
        <begin position="51"/>
        <end position="162"/>
    </location>
</feature>
<dbReference type="PANTHER" id="PTHR43622">
    <property type="entry name" value="3-DEHYDROQUINATE SYNTHASE"/>
    <property type="match status" value="1"/>
</dbReference>
<dbReference type="CDD" id="cd08195">
    <property type="entry name" value="DHQS"/>
    <property type="match status" value="1"/>
</dbReference>
<dbReference type="Pfam" id="PF01761">
    <property type="entry name" value="DHQ_synthase"/>
    <property type="match status" value="1"/>
</dbReference>
<evidence type="ECO:0000256" key="2">
    <source>
        <dbReference type="ARBA" id="ARBA00022605"/>
    </source>
</evidence>
<evidence type="ECO:0000256" key="4">
    <source>
        <dbReference type="ARBA" id="ARBA00023141"/>
    </source>
</evidence>
<gene>
    <name evidence="8" type="ORF">METZ01_LOCUS6835</name>
</gene>
<accession>A0A381NHF6</accession>
<dbReference type="SUPFAM" id="SSF56796">
    <property type="entry name" value="Dehydroquinate synthase-like"/>
    <property type="match status" value="1"/>
</dbReference>
<evidence type="ECO:0000256" key="3">
    <source>
        <dbReference type="ARBA" id="ARBA00023027"/>
    </source>
</evidence>
<keyword evidence="3" id="KW-0520">NAD</keyword>
<dbReference type="GO" id="GO:0009073">
    <property type="term" value="P:aromatic amino acid family biosynthetic process"/>
    <property type="evidence" value="ECO:0007669"/>
    <property type="project" value="UniProtKB-KW"/>
</dbReference>
<feature type="domain" description="3-dehydroquinate synthase C-terminal" evidence="7">
    <location>
        <begin position="181"/>
        <end position="294"/>
    </location>
</feature>
<reference evidence="8" key="1">
    <citation type="submission" date="2018-05" db="EMBL/GenBank/DDBJ databases">
        <authorList>
            <person name="Lanie J.A."/>
            <person name="Ng W.-L."/>
            <person name="Kazmierczak K.M."/>
            <person name="Andrzejewski T.M."/>
            <person name="Davidsen T.M."/>
            <person name="Wayne K.J."/>
            <person name="Tettelin H."/>
            <person name="Glass J.I."/>
            <person name="Rusch D."/>
            <person name="Podicherti R."/>
            <person name="Tsui H.-C.T."/>
            <person name="Winkler M.E."/>
        </authorList>
    </citation>
    <scope>NUCLEOTIDE SEQUENCE</scope>
</reference>
<dbReference type="Pfam" id="PF24621">
    <property type="entry name" value="DHQS_C"/>
    <property type="match status" value="1"/>
</dbReference>
<dbReference type="EMBL" id="UINC01000361">
    <property type="protein sequence ID" value="SUZ53981.1"/>
    <property type="molecule type" value="Genomic_DNA"/>
</dbReference>
<dbReference type="AlphaFoldDB" id="A0A381NHF6"/>
<dbReference type="InterPro" id="IPR050071">
    <property type="entry name" value="Dehydroquinate_synthase"/>
</dbReference>
<name>A0A381NHF6_9ZZZZ</name>
<dbReference type="InterPro" id="IPR056179">
    <property type="entry name" value="DHQS_C"/>
</dbReference>
<dbReference type="InterPro" id="IPR030960">
    <property type="entry name" value="DHQS/DOIS_N"/>
</dbReference>
<keyword evidence="2" id="KW-0028">Amino-acid biosynthesis</keyword>
<sequence length="327" mass="34194">MADGRAYPVLVGPGVRHRLAEAIPAPSRRAAVVTQPGIGVVVDPGIEHRVFTMADGETAKALSTVEDLCRSFAEWGLTRSDVVVSVGGGVVTDVAGFTAATYHRGVAVIHVATTLLAQIDAAIGGKTGVNLPEGKNLVGAFWQPVAVLCDTATLDTLPEAEMLCGLGEMAKYHFLDGSDLDGLDLDARIARCVEIKAAVVAEDEHEAGRRAILNYGHTLGHALETVGGYGLRHGEAVAIGLVYAAELARALGRIDDDRVAEHRRVVTRYGLSATLPEGTGSDDLVEAMARDKKAVNGLTFVLDGPDGVQVVAGVDAGLARATLEHLR</sequence>
<evidence type="ECO:0000313" key="8">
    <source>
        <dbReference type="EMBL" id="SUZ53981.1"/>
    </source>
</evidence>
<comment type="cofactor">
    <cofactor evidence="1">
        <name>NAD(+)</name>
        <dbReference type="ChEBI" id="CHEBI:57540"/>
    </cofactor>
</comment>
<proteinExistence type="predicted"/>
<dbReference type="PANTHER" id="PTHR43622:SF7">
    <property type="entry name" value="3-DEHYDROQUINATE SYNTHASE, CHLOROPLASTIC"/>
    <property type="match status" value="1"/>
</dbReference>
<dbReference type="GO" id="GO:0003856">
    <property type="term" value="F:3-dehydroquinate synthase activity"/>
    <property type="evidence" value="ECO:0007669"/>
    <property type="project" value="TreeGrafter"/>
</dbReference>
<organism evidence="8">
    <name type="scientific">marine metagenome</name>
    <dbReference type="NCBI Taxonomy" id="408172"/>
    <lineage>
        <taxon>unclassified sequences</taxon>
        <taxon>metagenomes</taxon>
        <taxon>ecological metagenomes</taxon>
    </lineage>
</organism>
<dbReference type="Gene3D" id="1.20.1090.10">
    <property type="entry name" value="Dehydroquinate synthase-like - alpha domain"/>
    <property type="match status" value="1"/>
</dbReference>
<keyword evidence="4" id="KW-0057">Aromatic amino acid biosynthesis</keyword>
<evidence type="ECO:0000259" key="7">
    <source>
        <dbReference type="Pfam" id="PF24621"/>
    </source>
</evidence>
<dbReference type="GO" id="GO:0008652">
    <property type="term" value="P:amino acid biosynthetic process"/>
    <property type="evidence" value="ECO:0007669"/>
    <property type="project" value="UniProtKB-KW"/>
</dbReference>
<evidence type="ECO:0000256" key="1">
    <source>
        <dbReference type="ARBA" id="ARBA00001911"/>
    </source>
</evidence>
<evidence type="ECO:0000259" key="6">
    <source>
        <dbReference type="Pfam" id="PF01761"/>
    </source>
</evidence>
<dbReference type="Gene3D" id="3.40.50.1970">
    <property type="match status" value="1"/>
</dbReference>
<protein>
    <submittedName>
        <fullName evidence="8">Uncharacterized protein</fullName>
    </submittedName>
</protein>
<evidence type="ECO:0000256" key="5">
    <source>
        <dbReference type="ARBA" id="ARBA00023239"/>
    </source>
</evidence>